<reference evidence="3 5" key="2">
    <citation type="submission" date="2018-06" db="EMBL/GenBank/DDBJ databases">
        <authorList>
            <consortium name="IHU Genomes"/>
        </authorList>
    </citation>
    <scope>NUCLEOTIDE SEQUENCE [LARGE SCALE GENOMIC DNA]</scope>
    <source>
        <strain evidence="3 5">NEC25</strain>
    </source>
</reference>
<keyword evidence="4" id="KW-1185">Reference proteome</keyword>
<dbReference type="GO" id="GO:0022857">
    <property type="term" value="F:transmembrane transporter activity"/>
    <property type="evidence" value="ECO:0007669"/>
    <property type="project" value="InterPro"/>
</dbReference>
<sequence length="175" mass="19463">MKEIPAERIIFNIVLIVFGIVLSMMINVFKGLYGIILPIHIPVIIAGLLLGPISGISVAVFTPILSNIFCGFPHIEELFFIIFELFCYGCIAGFLKNKNINTYIILIILFILARVIYFGGMWFLGNIINVGDISIKSIIKIIIEQIPGMILQIIVIPPLLKKVKSGLEELYGVIS</sequence>
<evidence type="ECO:0000313" key="3">
    <source>
        <dbReference type="EMBL" id="VCT84234.1"/>
    </source>
</evidence>
<dbReference type="STRING" id="137838.GCA_001458595_02186"/>
<feature type="transmembrane region" description="Helical" evidence="1">
    <location>
        <begin position="35"/>
        <end position="66"/>
    </location>
</feature>
<evidence type="ECO:0000313" key="5">
    <source>
        <dbReference type="Proteomes" id="UP000431451"/>
    </source>
</evidence>
<name>A0A2A7MH95_9CLOT</name>
<dbReference type="InterPro" id="IPR024529">
    <property type="entry name" value="ECF_trnsprt_substrate-spec"/>
</dbReference>
<organism evidence="2 4">
    <name type="scientific">Clostridium neonatale</name>
    <dbReference type="NCBI Taxonomy" id="137838"/>
    <lineage>
        <taxon>Bacteria</taxon>
        <taxon>Bacillati</taxon>
        <taxon>Bacillota</taxon>
        <taxon>Clostridia</taxon>
        <taxon>Eubacteriales</taxon>
        <taxon>Clostridiaceae</taxon>
        <taxon>Clostridium</taxon>
    </lineage>
</organism>
<keyword evidence="1" id="KW-1133">Transmembrane helix</keyword>
<dbReference type="Pfam" id="PF12822">
    <property type="entry name" value="ECF_trnsprt"/>
    <property type="match status" value="1"/>
</dbReference>
<dbReference type="EMBL" id="UWJD01000001">
    <property type="protein sequence ID" value="VCT84234.1"/>
    <property type="molecule type" value="Genomic_DNA"/>
</dbReference>
<keyword evidence="1" id="KW-0472">Membrane</keyword>
<feature type="transmembrane region" description="Helical" evidence="1">
    <location>
        <begin position="78"/>
        <end position="95"/>
    </location>
</feature>
<feature type="transmembrane region" description="Helical" evidence="1">
    <location>
        <begin position="101"/>
        <end position="125"/>
    </location>
</feature>
<dbReference type="EMBL" id="PDCJ01000001">
    <property type="protein sequence ID" value="PEG30823.1"/>
    <property type="molecule type" value="Genomic_DNA"/>
</dbReference>
<dbReference type="Proteomes" id="UP000220840">
    <property type="component" value="Unassembled WGS sequence"/>
</dbReference>
<dbReference type="GeneID" id="68877192"/>
<evidence type="ECO:0008006" key="6">
    <source>
        <dbReference type="Google" id="ProtNLM"/>
    </source>
</evidence>
<dbReference type="AlphaFoldDB" id="A0A2A7MH95"/>
<dbReference type="RefSeq" id="WP_058294990.1">
    <property type="nucleotide sequence ID" value="NZ_CAKJVD010000017.1"/>
</dbReference>
<evidence type="ECO:0000256" key="1">
    <source>
        <dbReference type="SAM" id="Phobius"/>
    </source>
</evidence>
<evidence type="ECO:0000313" key="2">
    <source>
        <dbReference type="EMBL" id="PEG30823.1"/>
    </source>
</evidence>
<accession>A0A2A7MH95</accession>
<keyword evidence="1" id="KW-0812">Transmembrane</keyword>
<dbReference type="Gene3D" id="1.10.1760.20">
    <property type="match status" value="1"/>
</dbReference>
<gene>
    <name evidence="3" type="ORF">CNEONATNEC25_01834</name>
    <name evidence="2" type="ORF">CQ394_03630</name>
</gene>
<dbReference type="Proteomes" id="UP000431451">
    <property type="component" value="Unassembled WGS sequence"/>
</dbReference>
<proteinExistence type="predicted"/>
<protein>
    <recommendedName>
        <fullName evidence="6">ECF transporter S component</fullName>
    </recommendedName>
</protein>
<reference evidence="2 4" key="1">
    <citation type="submission" date="2017-10" db="EMBL/GenBank/DDBJ databases">
        <title>Effective Description of Clostridium neonatale sp. nov. linked to necrotizing enterocolitis in neonates and a clarification of species assignable to the genus Clostridium (Prazmowski 1880) emend. Lawson and Rainey 2016.</title>
        <authorList>
            <person name="Bernard K."/>
            <person name="Burdz T."/>
            <person name="Wiebe D."/>
            <person name="Balcewich B."/>
            <person name="Alfa M."/>
            <person name="Bernier A.-M."/>
        </authorList>
    </citation>
    <scope>NUCLEOTIDE SEQUENCE [LARGE SCALE GENOMIC DNA]</scope>
    <source>
        <strain evidence="2 4">LCDC99A005</strain>
    </source>
</reference>
<evidence type="ECO:0000313" key="4">
    <source>
        <dbReference type="Proteomes" id="UP000220840"/>
    </source>
</evidence>
<feature type="transmembrane region" description="Helical" evidence="1">
    <location>
        <begin position="9"/>
        <end position="29"/>
    </location>
</feature>